<accession>A0A078MAD8</accession>
<evidence type="ECO:0000313" key="1">
    <source>
        <dbReference type="EMBL" id="CEA04378.1"/>
    </source>
</evidence>
<sequence length="32" mass="3124">MVAYGPAAAKLKTLTIGRFGIGGGESVQDASG</sequence>
<dbReference type="EMBL" id="LM997413">
    <property type="protein sequence ID" value="CEA04378.1"/>
    <property type="molecule type" value="Genomic_DNA"/>
</dbReference>
<dbReference type="PATRIC" id="fig|1461581.3.peg.1485"/>
<dbReference type="EMBL" id="LK391969">
    <property type="protein sequence ID" value="CEF26574.1"/>
    <property type="molecule type" value="Genomic_DNA"/>
</dbReference>
<name>A0A078MAD8_9PSED</name>
<organism evidence="1">
    <name type="scientific">Pseudomonas saudimassiliensis</name>
    <dbReference type="NCBI Taxonomy" id="1461581"/>
    <lineage>
        <taxon>Bacteria</taxon>
        <taxon>Pseudomonadati</taxon>
        <taxon>Pseudomonadota</taxon>
        <taxon>Gammaproteobacteria</taxon>
        <taxon>Pseudomonadales</taxon>
        <taxon>Pseudomonadaceae</taxon>
        <taxon>Pseudomonas</taxon>
    </lineage>
</organism>
<protein>
    <submittedName>
        <fullName evidence="1">Uncharacterized protein</fullName>
    </submittedName>
</protein>
<dbReference type="AlphaFoldDB" id="A0A078MAD8"/>
<proteinExistence type="predicted"/>
<gene>
    <name evidence="1" type="ORF">BN1049_01507</name>
</gene>
<reference evidence="1" key="1">
    <citation type="submission" date="2014-07" db="EMBL/GenBank/DDBJ databases">
        <authorList>
            <person name="Urmite Genomes Urmite Genomes"/>
        </authorList>
    </citation>
    <scope>NUCLEOTIDE SEQUENCE</scope>
    <source>
        <strain evidence="1">12M76_air</strain>
    </source>
</reference>